<dbReference type="OMA" id="MIFLCEG"/>
<keyword evidence="2" id="KW-0053">Apoptosis</keyword>
<dbReference type="Ensembl" id="ENSUAMT00000009031.1">
    <property type="protein sequence ID" value="ENSUAMP00000007992.1"/>
    <property type="gene ID" value="ENSUAMG00000006844.1"/>
</dbReference>
<accession>A0A452QR43</accession>
<dbReference type="AlphaFoldDB" id="A0A452QR43"/>
<dbReference type="STRING" id="9643.ENSUAMP00000007992"/>
<evidence type="ECO:0000256" key="2">
    <source>
        <dbReference type="ARBA" id="ARBA00022703"/>
    </source>
</evidence>
<feature type="domain" description="DED" evidence="6">
    <location>
        <begin position="92"/>
        <end position="170"/>
    </location>
</feature>
<dbReference type="PANTHER" id="PTHR48169">
    <property type="entry name" value="DED DOMAIN-CONTAINING PROTEIN"/>
    <property type="match status" value="1"/>
</dbReference>
<evidence type="ECO:0000313" key="8">
    <source>
        <dbReference type="Proteomes" id="UP000291022"/>
    </source>
</evidence>
<proteinExistence type="inferred from homology"/>
<dbReference type="InterPro" id="IPR011029">
    <property type="entry name" value="DEATH-like_dom_sf"/>
</dbReference>
<dbReference type="Pfam" id="PF01335">
    <property type="entry name" value="DED"/>
    <property type="match status" value="2"/>
</dbReference>
<evidence type="ECO:0000256" key="4">
    <source>
        <dbReference type="ARBA" id="ARBA00057217"/>
    </source>
</evidence>
<name>A0A452QR43_URSAM</name>
<dbReference type="SUPFAM" id="SSF47986">
    <property type="entry name" value="DEATH domain"/>
    <property type="match status" value="2"/>
</dbReference>
<dbReference type="Proteomes" id="UP000291022">
    <property type="component" value="Unassembled WGS sequence"/>
</dbReference>
<dbReference type="InterPro" id="IPR001875">
    <property type="entry name" value="DED_dom"/>
</dbReference>
<evidence type="ECO:0000256" key="1">
    <source>
        <dbReference type="ARBA" id="ARBA00010134"/>
    </source>
</evidence>
<dbReference type="FunFam" id="1.10.533.10:FF:000020">
    <property type="entry name" value="CASP8 and FADD like apoptosis regulator"/>
    <property type="match status" value="1"/>
</dbReference>
<dbReference type="Gene3D" id="1.10.533.10">
    <property type="entry name" value="Death Domain, Fas"/>
    <property type="match status" value="2"/>
</dbReference>
<dbReference type="GO" id="GO:0006915">
    <property type="term" value="P:apoptotic process"/>
    <property type="evidence" value="ECO:0007669"/>
    <property type="project" value="UniProtKB-KW"/>
</dbReference>
<keyword evidence="3" id="KW-0677">Repeat</keyword>
<organism evidence="7 8">
    <name type="scientific">Ursus americanus</name>
    <name type="common">American black bear</name>
    <name type="synonym">Euarctos americanus</name>
    <dbReference type="NCBI Taxonomy" id="9643"/>
    <lineage>
        <taxon>Eukaryota</taxon>
        <taxon>Metazoa</taxon>
        <taxon>Chordata</taxon>
        <taxon>Craniata</taxon>
        <taxon>Vertebrata</taxon>
        <taxon>Euteleostomi</taxon>
        <taxon>Mammalia</taxon>
        <taxon>Eutheria</taxon>
        <taxon>Laurasiatheria</taxon>
        <taxon>Carnivora</taxon>
        <taxon>Caniformia</taxon>
        <taxon>Ursidae</taxon>
        <taxon>Ursus</taxon>
    </lineage>
</organism>
<dbReference type="FunFam" id="1.10.533.10:FF:000016">
    <property type="entry name" value="CASP8 and FADD-like apoptosis regulator"/>
    <property type="match status" value="1"/>
</dbReference>
<sequence>MSTEVIHQVEEALDEDEKKMLLFLCRDIAADVAPLNVRDLLDILSERGMLSAMGLAELLYRVRRFDLLKRIFKMDRKAVETHLLRHPRLISDYRVLMTEIGGNLEKSDLSSLFFLMRDYIGRKKLAKDKSFLDLVIELEKLSLIAPDQLDLLEKCLKNIHRVDLKTKIQKYKQSAQGAGTSYTNALQASFPNLSLKDPSCNLRVSLEQMYRIPETVAGL</sequence>
<evidence type="ECO:0000256" key="3">
    <source>
        <dbReference type="ARBA" id="ARBA00022737"/>
    </source>
</evidence>
<dbReference type="SMART" id="SM00031">
    <property type="entry name" value="DED"/>
    <property type="match status" value="2"/>
</dbReference>
<feature type="domain" description="DED" evidence="6">
    <location>
        <begin position="1"/>
        <end position="73"/>
    </location>
</feature>
<dbReference type="GO" id="GO:0008047">
    <property type="term" value="F:enzyme activator activity"/>
    <property type="evidence" value="ECO:0007669"/>
    <property type="project" value="UniProtKB-ARBA"/>
</dbReference>
<keyword evidence="8" id="KW-1185">Reference proteome</keyword>
<dbReference type="PANTHER" id="PTHR48169:SF3">
    <property type="entry name" value="CASP8 AND FADD LIKE APOPTOSIS REGULATOR"/>
    <property type="match status" value="1"/>
</dbReference>
<dbReference type="GeneTree" id="ENSGT00530000064199"/>
<reference evidence="7" key="3">
    <citation type="submission" date="2025-09" db="UniProtKB">
        <authorList>
            <consortium name="Ensembl"/>
        </authorList>
    </citation>
    <scope>IDENTIFICATION</scope>
</reference>
<evidence type="ECO:0000256" key="5">
    <source>
        <dbReference type="ARBA" id="ARBA00074066"/>
    </source>
</evidence>
<dbReference type="PROSITE" id="PS50168">
    <property type="entry name" value="DED"/>
    <property type="match status" value="2"/>
</dbReference>
<comment type="similarity">
    <text evidence="1">Belongs to the peptidase C14A family.</text>
</comment>
<protein>
    <recommendedName>
        <fullName evidence="5">CASP8 and FADD-like apoptosis regulator</fullName>
    </recommendedName>
</protein>
<dbReference type="CDD" id="cd08337">
    <property type="entry name" value="DED_c-FLIP_r1"/>
    <property type="match status" value="1"/>
</dbReference>
<dbReference type="GO" id="GO:0060544">
    <property type="term" value="P:regulation of necroptotic process"/>
    <property type="evidence" value="ECO:0007669"/>
    <property type="project" value="UniProtKB-ARBA"/>
</dbReference>
<evidence type="ECO:0000259" key="6">
    <source>
        <dbReference type="PROSITE" id="PS50168"/>
    </source>
</evidence>
<reference evidence="8" key="1">
    <citation type="submission" date="2016-06" db="EMBL/GenBank/DDBJ databases">
        <title>De novo assembly and RNA-Seq shows season-dependent expression and editing in black bear kidneys.</title>
        <authorList>
            <person name="Korstanje R."/>
            <person name="Srivastava A."/>
            <person name="Sarsani V.K."/>
            <person name="Sheehan S.M."/>
            <person name="Seger R.L."/>
            <person name="Barter M.E."/>
            <person name="Lindqvist C."/>
            <person name="Brody L.C."/>
            <person name="Mullikin J.C."/>
        </authorList>
    </citation>
    <scope>NUCLEOTIDE SEQUENCE [LARGE SCALE GENOMIC DNA]</scope>
</reference>
<evidence type="ECO:0000313" key="7">
    <source>
        <dbReference type="Ensembl" id="ENSUAMP00000007992.1"/>
    </source>
</evidence>
<dbReference type="GO" id="GO:0005737">
    <property type="term" value="C:cytoplasm"/>
    <property type="evidence" value="ECO:0007669"/>
    <property type="project" value="UniProtKB-ARBA"/>
</dbReference>
<reference evidence="7" key="2">
    <citation type="submission" date="2025-08" db="UniProtKB">
        <authorList>
            <consortium name="Ensembl"/>
        </authorList>
    </citation>
    <scope>IDENTIFICATION</scope>
</reference>
<dbReference type="GO" id="GO:2001237">
    <property type="term" value="P:negative regulation of extrinsic apoptotic signaling pathway"/>
    <property type="evidence" value="ECO:0007669"/>
    <property type="project" value="UniProtKB-ARBA"/>
</dbReference>
<dbReference type="CDD" id="cd08340">
    <property type="entry name" value="DED_c-FLIP_r2"/>
    <property type="match status" value="1"/>
</dbReference>
<comment type="function">
    <text evidence="4">Apoptosis regulator protein which may function as a crucial link between cell survival and cell death pathways in mammalian cells. Acts as an inhibitor of TNFRSF6 mediated apoptosis. A proteolytic fragment (p43) is likely retained in the death-inducing signaling complex (DISC) thereby blocking further recruitment and processing of caspase-8 at the complex. Full length and shorter isoforms have been shown either to induce apoptosis or to reduce TNFRSF-triggered apoptosis. Lacks enzymatic (caspase) activity.</text>
</comment>